<proteinExistence type="predicted"/>
<dbReference type="AlphaFoldDB" id="A0A7S1J4V7"/>
<protein>
    <submittedName>
        <fullName evidence="1">Uncharacterized protein</fullName>
    </submittedName>
</protein>
<gene>
    <name evidence="1" type="ORF">EGYM00392_LOCUS43468</name>
</gene>
<accession>A0A7S1J4V7</accession>
<dbReference type="EMBL" id="HBGA01116776">
    <property type="protein sequence ID" value="CAD9032324.1"/>
    <property type="molecule type" value="Transcribed_RNA"/>
</dbReference>
<name>A0A7S1J4V7_9EUGL</name>
<organism evidence="1">
    <name type="scientific">Eutreptiella gymnastica</name>
    <dbReference type="NCBI Taxonomy" id="73025"/>
    <lineage>
        <taxon>Eukaryota</taxon>
        <taxon>Discoba</taxon>
        <taxon>Euglenozoa</taxon>
        <taxon>Euglenida</taxon>
        <taxon>Spirocuta</taxon>
        <taxon>Euglenophyceae</taxon>
        <taxon>Eutreptiales</taxon>
        <taxon>Eutreptiaceae</taxon>
        <taxon>Eutreptiella</taxon>
    </lineage>
</organism>
<evidence type="ECO:0000313" key="1">
    <source>
        <dbReference type="EMBL" id="CAD9032324.1"/>
    </source>
</evidence>
<reference evidence="1" key="1">
    <citation type="submission" date="2021-01" db="EMBL/GenBank/DDBJ databases">
        <authorList>
            <person name="Corre E."/>
            <person name="Pelletier E."/>
            <person name="Niang G."/>
            <person name="Scheremetjew M."/>
            <person name="Finn R."/>
            <person name="Kale V."/>
            <person name="Holt S."/>
            <person name="Cochrane G."/>
            <person name="Meng A."/>
            <person name="Brown T."/>
            <person name="Cohen L."/>
        </authorList>
    </citation>
    <scope>NUCLEOTIDE SEQUENCE</scope>
    <source>
        <strain evidence="1">NIES-381</strain>
    </source>
</reference>
<sequence>MCTFLAAPHVGDSTTPLALHACVITLLGIGCKTPRTSLEVLLTSEVEQATMLGLLLTALCVSKGQSLTYVVDKSPNPPPSEVTALFEGEAPKDLCSTLCCMVEAQFCKPRFGQK</sequence>